<reference evidence="1 2" key="1">
    <citation type="submission" date="2009-10" db="EMBL/GenBank/DDBJ databases">
        <authorList>
            <consortium name="Los Alamos National Laboratory (LANL)"/>
            <consortium name="National Microbial Pathogen Data Resource (NMPDR)"/>
            <person name="Munk A.C."/>
            <person name="Chertkov O."/>
            <person name="Tapia R."/>
            <person name="Green L."/>
            <person name="Rogers Y."/>
            <person name="Detter J.C."/>
            <person name="Bruce D."/>
            <person name="Brettin T.S."/>
            <person name="Colwell R.R."/>
            <person name="Huq A."/>
            <person name="Grim C.J."/>
            <person name="Hasan N.A."/>
            <person name="Bartels D."/>
            <person name="Vonstein V."/>
        </authorList>
    </citation>
    <scope>NUCLEOTIDE SEQUENCE [LARGE SCALE GENOMIC DNA]</scope>
    <source>
        <strain evidence="1 2">CIP 102891</strain>
    </source>
</reference>
<accession>A0ABP2GXN2</accession>
<proteinExistence type="predicted"/>
<dbReference type="EMBL" id="ACZV01000005">
    <property type="protein sequence ID" value="EEX92642.1"/>
    <property type="molecule type" value="Genomic_DNA"/>
</dbReference>
<evidence type="ECO:0000313" key="2">
    <source>
        <dbReference type="Proteomes" id="UP000003515"/>
    </source>
</evidence>
<evidence type="ECO:0000313" key="1">
    <source>
        <dbReference type="EMBL" id="EEX92642.1"/>
    </source>
</evidence>
<name>A0ABP2GXN2_VIBOR</name>
<sequence length="37" mass="4258">MTHNNGGLSHCSHGQSLDTQLDEAALYAERLIRYLWR</sequence>
<keyword evidence="2" id="KW-1185">Reference proteome</keyword>
<comment type="caution">
    <text evidence="1">The sequence shown here is derived from an EMBL/GenBank/DDBJ whole genome shotgun (WGS) entry which is preliminary data.</text>
</comment>
<gene>
    <name evidence="1" type="ORF">VIA_003287</name>
</gene>
<organism evidence="1 2">
    <name type="scientific">Vibrio orientalis CIP 102891 = ATCC 33934</name>
    <dbReference type="NCBI Taxonomy" id="675816"/>
    <lineage>
        <taxon>Bacteria</taxon>
        <taxon>Pseudomonadati</taxon>
        <taxon>Pseudomonadota</taxon>
        <taxon>Gammaproteobacteria</taxon>
        <taxon>Vibrionales</taxon>
        <taxon>Vibrionaceae</taxon>
        <taxon>Vibrio</taxon>
        <taxon>Vibrio oreintalis group</taxon>
    </lineage>
</organism>
<dbReference type="Proteomes" id="UP000003515">
    <property type="component" value="Unassembled WGS sequence"/>
</dbReference>
<protein>
    <submittedName>
        <fullName evidence="1">Uncharacterized protein</fullName>
    </submittedName>
</protein>